<accession>A0A849ABU1</accession>
<name>A0A849ABU1_9ACTN</name>
<protein>
    <recommendedName>
        <fullName evidence="2">Mycothiol-dependent maleylpyruvate isomerase metal-binding domain-containing protein</fullName>
    </recommendedName>
</protein>
<evidence type="ECO:0000313" key="4">
    <source>
        <dbReference type="Proteomes" id="UP000562984"/>
    </source>
</evidence>
<keyword evidence="4" id="KW-1185">Reference proteome</keyword>
<dbReference type="Pfam" id="PF11716">
    <property type="entry name" value="MDMPI_N"/>
    <property type="match status" value="1"/>
</dbReference>
<feature type="domain" description="Mycothiol-dependent maleylpyruvate isomerase metal-binding" evidence="2">
    <location>
        <begin position="40"/>
        <end position="200"/>
    </location>
</feature>
<dbReference type="RefSeq" id="WP_171199628.1">
    <property type="nucleotide sequence ID" value="NZ_JABEND010000004.1"/>
</dbReference>
<feature type="compositionally biased region" description="Pro residues" evidence="1">
    <location>
        <begin position="1"/>
        <end position="25"/>
    </location>
</feature>
<organism evidence="3 4">
    <name type="scientific">Nakamurella aerolata</name>
    <dbReference type="NCBI Taxonomy" id="1656892"/>
    <lineage>
        <taxon>Bacteria</taxon>
        <taxon>Bacillati</taxon>
        <taxon>Actinomycetota</taxon>
        <taxon>Actinomycetes</taxon>
        <taxon>Nakamurellales</taxon>
        <taxon>Nakamurellaceae</taxon>
        <taxon>Nakamurella</taxon>
    </lineage>
</organism>
<reference evidence="3 4" key="1">
    <citation type="submission" date="2020-05" db="EMBL/GenBank/DDBJ databases">
        <title>Nakamurella sp. DB0629 isolated from air conditioner.</title>
        <authorList>
            <person name="Kim D.H."/>
            <person name="Kim D.-U."/>
        </authorList>
    </citation>
    <scope>NUCLEOTIDE SEQUENCE [LARGE SCALE GENOMIC DNA]</scope>
    <source>
        <strain evidence="3 4">DB0629</strain>
    </source>
</reference>
<evidence type="ECO:0000256" key="1">
    <source>
        <dbReference type="SAM" id="MobiDB-lite"/>
    </source>
</evidence>
<comment type="caution">
    <text evidence="3">The sequence shown here is derived from an EMBL/GenBank/DDBJ whole genome shotgun (WGS) entry which is preliminary data.</text>
</comment>
<feature type="region of interest" description="Disordered" evidence="1">
    <location>
        <begin position="1"/>
        <end position="32"/>
    </location>
</feature>
<dbReference type="Proteomes" id="UP000562984">
    <property type="component" value="Unassembled WGS sequence"/>
</dbReference>
<evidence type="ECO:0000313" key="3">
    <source>
        <dbReference type="EMBL" id="NNG35950.1"/>
    </source>
</evidence>
<sequence length="274" mass="28570">MSEPSSQPPSSPAPSSPAPPSQPAPDRPHASTDSVDLLVAAQWGALRGWLQGISPAQRQQTSVLFGWSVDDVISHLARTLDAIAALRPAPAGTGAGTDPGAEAETVAAQDEPARPTLTVPQFLSGYSAGADDNAERTRAAAAASAADRLGELDAAWGQAQRTLAALGQYDPTVTVTGGTMRLTDFLQTRLIELVVHAGDLHRSLPEVAAPPLLPAAVERVEQTLRQGFEAKAGVLGADTELRRLPADEFILVATGRAEAPERIPAAVRGELPLW</sequence>
<proteinExistence type="predicted"/>
<dbReference type="EMBL" id="JABEND010000004">
    <property type="protein sequence ID" value="NNG35950.1"/>
    <property type="molecule type" value="Genomic_DNA"/>
</dbReference>
<gene>
    <name evidence="3" type="ORF">HKD39_09540</name>
</gene>
<dbReference type="Gene3D" id="1.20.120.450">
    <property type="entry name" value="dinb family like domain"/>
    <property type="match status" value="1"/>
</dbReference>
<evidence type="ECO:0000259" key="2">
    <source>
        <dbReference type="Pfam" id="PF11716"/>
    </source>
</evidence>
<dbReference type="InterPro" id="IPR024344">
    <property type="entry name" value="MDMPI_metal-binding"/>
</dbReference>
<feature type="compositionally biased region" description="Low complexity" evidence="1">
    <location>
        <begin position="91"/>
        <end position="105"/>
    </location>
</feature>
<dbReference type="SUPFAM" id="SSF109854">
    <property type="entry name" value="DinB/YfiT-like putative metalloenzymes"/>
    <property type="match status" value="1"/>
</dbReference>
<dbReference type="AlphaFoldDB" id="A0A849ABU1"/>
<feature type="region of interest" description="Disordered" evidence="1">
    <location>
        <begin position="91"/>
        <end position="110"/>
    </location>
</feature>
<dbReference type="InterPro" id="IPR034660">
    <property type="entry name" value="DinB/YfiT-like"/>
</dbReference>
<dbReference type="GO" id="GO:0046872">
    <property type="term" value="F:metal ion binding"/>
    <property type="evidence" value="ECO:0007669"/>
    <property type="project" value="InterPro"/>
</dbReference>